<proteinExistence type="predicted"/>
<sequence length="84" mass="9315">YTVIDHNPYQHDNTDVRPILMTMFTTVLALVPMALGTGEGAELRSPMAITIIGGLTSSTFLSLIIVPIFYTFLDDLSQKITKRK</sequence>
<dbReference type="GO" id="GO:0005886">
    <property type="term" value="C:plasma membrane"/>
    <property type="evidence" value="ECO:0007669"/>
    <property type="project" value="TreeGrafter"/>
</dbReference>
<evidence type="ECO:0000256" key="1">
    <source>
        <dbReference type="SAM" id="Phobius"/>
    </source>
</evidence>
<dbReference type="GO" id="GO:0042910">
    <property type="term" value="F:xenobiotic transmembrane transporter activity"/>
    <property type="evidence" value="ECO:0007669"/>
    <property type="project" value="TreeGrafter"/>
</dbReference>
<feature type="transmembrane region" description="Helical" evidence="1">
    <location>
        <begin position="47"/>
        <end position="73"/>
    </location>
</feature>
<dbReference type="PANTHER" id="PTHR32063">
    <property type="match status" value="1"/>
</dbReference>
<protein>
    <recommendedName>
        <fullName evidence="3">Acriflavin resistance protein</fullName>
    </recommendedName>
</protein>
<dbReference type="InterPro" id="IPR001036">
    <property type="entry name" value="Acrflvin-R"/>
</dbReference>
<organism evidence="2">
    <name type="scientific">marine sediment metagenome</name>
    <dbReference type="NCBI Taxonomy" id="412755"/>
    <lineage>
        <taxon>unclassified sequences</taxon>
        <taxon>metagenomes</taxon>
        <taxon>ecological metagenomes</taxon>
    </lineage>
</organism>
<evidence type="ECO:0000313" key="2">
    <source>
        <dbReference type="EMBL" id="GAH48753.1"/>
    </source>
</evidence>
<dbReference type="AlphaFoldDB" id="X1HTY3"/>
<feature type="transmembrane region" description="Helical" evidence="1">
    <location>
        <begin position="16"/>
        <end position="35"/>
    </location>
</feature>
<dbReference type="EMBL" id="BARU01021708">
    <property type="protein sequence ID" value="GAH48753.1"/>
    <property type="molecule type" value="Genomic_DNA"/>
</dbReference>
<reference evidence="2" key="1">
    <citation type="journal article" date="2014" name="Front. Microbiol.">
        <title>High frequency of phylogenetically diverse reductive dehalogenase-homologous genes in deep subseafloor sedimentary metagenomes.</title>
        <authorList>
            <person name="Kawai M."/>
            <person name="Futagami T."/>
            <person name="Toyoda A."/>
            <person name="Takaki Y."/>
            <person name="Nishi S."/>
            <person name="Hori S."/>
            <person name="Arai W."/>
            <person name="Tsubouchi T."/>
            <person name="Morono Y."/>
            <person name="Uchiyama I."/>
            <person name="Ito T."/>
            <person name="Fujiyama A."/>
            <person name="Inagaki F."/>
            <person name="Takami H."/>
        </authorList>
    </citation>
    <scope>NUCLEOTIDE SEQUENCE</scope>
    <source>
        <strain evidence="2">Expedition CK06-06</strain>
    </source>
</reference>
<comment type="caution">
    <text evidence="2">The sequence shown here is derived from an EMBL/GenBank/DDBJ whole genome shotgun (WGS) entry which is preliminary data.</text>
</comment>
<dbReference type="PANTHER" id="PTHR32063:SF0">
    <property type="entry name" value="SWARMING MOTILITY PROTEIN SWRC"/>
    <property type="match status" value="1"/>
</dbReference>
<keyword evidence="1" id="KW-0812">Transmembrane</keyword>
<feature type="non-terminal residue" evidence="2">
    <location>
        <position position="1"/>
    </location>
</feature>
<dbReference type="SUPFAM" id="SSF82866">
    <property type="entry name" value="Multidrug efflux transporter AcrB transmembrane domain"/>
    <property type="match status" value="1"/>
</dbReference>
<keyword evidence="1" id="KW-1133">Transmembrane helix</keyword>
<evidence type="ECO:0008006" key="3">
    <source>
        <dbReference type="Google" id="ProtNLM"/>
    </source>
</evidence>
<name>X1HTY3_9ZZZZ</name>
<accession>X1HTY3</accession>
<gene>
    <name evidence="2" type="ORF">S03H2_35482</name>
</gene>
<dbReference type="Pfam" id="PF00873">
    <property type="entry name" value="ACR_tran"/>
    <property type="match status" value="1"/>
</dbReference>
<dbReference type="Gene3D" id="1.20.1640.10">
    <property type="entry name" value="Multidrug efflux transporter AcrB transmembrane domain"/>
    <property type="match status" value="1"/>
</dbReference>
<keyword evidence="1" id="KW-0472">Membrane</keyword>